<gene>
    <name evidence="2" type="ORF">CBR_g49014</name>
</gene>
<accession>A0A388M3Z1</accession>
<evidence type="ECO:0000256" key="1">
    <source>
        <dbReference type="SAM" id="MobiDB-lite"/>
    </source>
</evidence>
<feature type="compositionally biased region" description="Acidic residues" evidence="1">
    <location>
        <begin position="170"/>
        <end position="180"/>
    </location>
</feature>
<dbReference type="Gramene" id="GBG89304">
    <property type="protein sequence ID" value="GBG89304"/>
    <property type="gene ID" value="CBR_g49014"/>
</dbReference>
<dbReference type="AlphaFoldDB" id="A0A388M3Z1"/>
<keyword evidence="3" id="KW-1185">Reference proteome</keyword>
<feature type="compositionally biased region" description="Basic and acidic residues" evidence="1">
    <location>
        <begin position="22"/>
        <end position="31"/>
    </location>
</feature>
<protein>
    <submittedName>
        <fullName evidence="2">Uncharacterized protein</fullName>
    </submittedName>
</protein>
<organism evidence="2 3">
    <name type="scientific">Chara braunii</name>
    <name type="common">Braun's stonewort</name>
    <dbReference type="NCBI Taxonomy" id="69332"/>
    <lineage>
        <taxon>Eukaryota</taxon>
        <taxon>Viridiplantae</taxon>
        <taxon>Streptophyta</taxon>
        <taxon>Charophyceae</taxon>
        <taxon>Charales</taxon>
        <taxon>Characeae</taxon>
        <taxon>Chara</taxon>
    </lineage>
</organism>
<feature type="region of interest" description="Disordered" evidence="1">
    <location>
        <begin position="1"/>
        <end position="32"/>
    </location>
</feature>
<evidence type="ECO:0000313" key="3">
    <source>
        <dbReference type="Proteomes" id="UP000265515"/>
    </source>
</evidence>
<dbReference type="Proteomes" id="UP000265515">
    <property type="component" value="Unassembled WGS sequence"/>
</dbReference>
<evidence type="ECO:0000313" key="2">
    <source>
        <dbReference type="EMBL" id="GBG89304.1"/>
    </source>
</evidence>
<feature type="region of interest" description="Disordered" evidence="1">
    <location>
        <begin position="169"/>
        <end position="188"/>
    </location>
</feature>
<comment type="caution">
    <text evidence="2">The sequence shown here is derived from an EMBL/GenBank/DDBJ whole genome shotgun (WGS) entry which is preliminary data.</text>
</comment>
<name>A0A388M3Z1_CHABU</name>
<dbReference type="EMBL" id="BFEA01000729">
    <property type="protein sequence ID" value="GBG89304.1"/>
    <property type="molecule type" value="Genomic_DNA"/>
</dbReference>
<reference evidence="2 3" key="1">
    <citation type="journal article" date="2018" name="Cell">
        <title>The Chara Genome: Secondary Complexity and Implications for Plant Terrestrialization.</title>
        <authorList>
            <person name="Nishiyama T."/>
            <person name="Sakayama H."/>
            <person name="Vries J.D."/>
            <person name="Buschmann H."/>
            <person name="Saint-Marcoux D."/>
            <person name="Ullrich K.K."/>
            <person name="Haas F.B."/>
            <person name="Vanderstraeten L."/>
            <person name="Becker D."/>
            <person name="Lang D."/>
            <person name="Vosolsobe S."/>
            <person name="Rombauts S."/>
            <person name="Wilhelmsson P.K.I."/>
            <person name="Janitza P."/>
            <person name="Kern R."/>
            <person name="Heyl A."/>
            <person name="Rumpler F."/>
            <person name="Villalobos L.I.A.C."/>
            <person name="Clay J.M."/>
            <person name="Skokan R."/>
            <person name="Toyoda A."/>
            <person name="Suzuki Y."/>
            <person name="Kagoshima H."/>
            <person name="Schijlen E."/>
            <person name="Tajeshwar N."/>
            <person name="Catarino B."/>
            <person name="Hetherington A.J."/>
            <person name="Saltykova A."/>
            <person name="Bonnot C."/>
            <person name="Breuninger H."/>
            <person name="Symeonidi A."/>
            <person name="Radhakrishnan G.V."/>
            <person name="Van Nieuwerburgh F."/>
            <person name="Deforce D."/>
            <person name="Chang C."/>
            <person name="Karol K.G."/>
            <person name="Hedrich R."/>
            <person name="Ulvskov P."/>
            <person name="Glockner G."/>
            <person name="Delwiche C.F."/>
            <person name="Petrasek J."/>
            <person name="Van de Peer Y."/>
            <person name="Friml J."/>
            <person name="Beilby M."/>
            <person name="Dolan L."/>
            <person name="Kohara Y."/>
            <person name="Sugano S."/>
            <person name="Fujiyama A."/>
            <person name="Delaux P.-M."/>
            <person name="Quint M."/>
            <person name="TheiBen G."/>
            <person name="Hagemann M."/>
            <person name="Harholt J."/>
            <person name="Dunand C."/>
            <person name="Zachgo S."/>
            <person name="Langdale J."/>
            <person name="Maumus F."/>
            <person name="Straeten D.V.D."/>
            <person name="Gould S.B."/>
            <person name="Rensing S.A."/>
        </authorList>
    </citation>
    <scope>NUCLEOTIDE SEQUENCE [LARGE SCALE GENOMIC DNA]</scope>
    <source>
        <strain evidence="2 3">S276</strain>
    </source>
</reference>
<proteinExistence type="predicted"/>
<sequence>MKNVPPQRSAESLKIPLQQGPQDRREKDSGKTIELNEWGNIECTNDKKDISCGPSTKMNTDVKTGTTQEVIQEIQGEIWVSSIWFEEDRNTSENEEEDIRCRTSTEMGISNVVRTVEEPEQGEFWVSSVRFEEDLDPNDSLTVGISSIRFESCEEDSNAASVCAEKMSEESEENGADDTNLDIKVSPRGEGPKVIQETWVDRTTTQKEIPMIEECRGLKKIGDTQNKRAKDSDTRYELAPAFKCVEPDISYELAQLSETIKPDVSYELAQLFEIPDLDMGCELAQPFEYVDPDVGYKLAHPFETVELNVSYELVQLFGTIEHDDDYDLAQLFEASEPGIDYGLTQLLETVEPDDGYELGQLFETLESDVDYDLAQLLETIDTSGNDVGYSFKSQNLVTMKDIGDFIMDRCTTVSVEGELDGNLLEGQDNEIRLSSDQEGGGNVIVEVKFIEDADHLKSTSR</sequence>